<feature type="compositionally biased region" description="Pro residues" evidence="1">
    <location>
        <begin position="60"/>
        <end position="75"/>
    </location>
</feature>
<feature type="region of interest" description="Disordered" evidence="1">
    <location>
        <begin position="53"/>
        <end position="75"/>
    </location>
</feature>
<protein>
    <submittedName>
        <fullName evidence="2">Uncharacterized protein</fullName>
    </submittedName>
</protein>
<evidence type="ECO:0000313" key="2">
    <source>
        <dbReference type="EMBL" id="MFC5861105.1"/>
    </source>
</evidence>
<reference evidence="3" key="1">
    <citation type="journal article" date="2019" name="Int. J. Syst. Evol. Microbiol.">
        <title>The Global Catalogue of Microorganisms (GCM) 10K type strain sequencing project: providing services to taxonomists for standard genome sequencing and annotation.</title>
        <authorList>
            <consortium name="The Broad Institute Genomics Platform"/>
            <consortium name="The Broad Institute Genome Sequencing Center for Infectious Disease"/>
            <person name="Wu L."/>
            <person name="Ma J."/>
        </authorList>
    </citation>
    <scope>NUCLEOTIDE SEQUENCE [LARGE SCALE GENOMIC DNA]</scope>
    <source>
        <strain evidence="3">JCM 4087</strain>
    </source>
</reference>
<comment type="caution">
    <text evidence="2">The sequence shown here is derived from an EMBL/GenBank/DDBJ whole genome shotgun (WGS) entry which is preliminary data.</text>
</comment>
<proteinExistence type="predicted"/>
<keyword evidence="3" id="KW-1185">Reference proteome</keyword>
<dbReference type="RefSeq" id="WP_263334421.1">
    <property type="nucleotide sequence ID" value="NZ_JAGSYH010000002.1"/>
</dbReference>
<dbReference type="EMBL" id="JBHSPH010000001">
    <property type="protein sequence ID" value="MFC5861105.1"/>
    <property type="molecule type" value="Genomic_DNA"/>
</dbReference>
<name>A0ABW1EA37_9BACT</name>
<dbReference type="Proteomes" id="UP001596091">
    <property type="component" value="Unassembled WGS sequence"/>
</dbReference>
<evidence type="ECO:0000313" key="3">
    <source>
        <dbReference type="Proteomes" id="UP001596091"/>
    </source>
</evidence>
<sequence length="75" mass="8364">MIAMFFAKYAPEIEVAAGALFVSAVSAMPKAFPKSAQEWWTWLRETLQSAIPARRHVEPDPPPNPYQPAEPAQPK</sequence>
<evidence type="ECO:0000256" key="1">
    <source>
        <dbReference type="SAM" id="MobiDB-lite"/>
    </source>
</evidence>
<gene>
    <name evidence="2" type="ORF">ACFPT7_02240</name>
</gene>
<accession>A0ABW1EA37</accession>
<organism evidence="2 3">
    <name type="scientific">Acidicapsa dinghuensis</name>
    <dbReference type="NCBI Taxonomy" id="2218256"/>
    <lineage>
        <taxon>Bacteria</taxon>
        <taxon>Pseudomonadati</taxon>
        <taxon>Acidobacteriota</taxon>
        <taxon>Terriglobia</taxon>
        <taxon>Terriglobales</taxon>
        <taxon>Acidobacteriaceae</taxon>
        <taxon>Acidicapsa</taxon>
    </lineage>
</organism>